<dbReference type="AlphaFoldDB" id="A0A381X2R1"/>
<accession>A0A381X2R1</accession>
<name>A0A381X2R1_9ZZZZ</name>
<protein>
    <submittedName>
        <fullName evidence="1">Uncharacterized protein</fullName>
    </submittedName>
</protein>
<reference evidence="1" key="1">
    <citation type="submission" date="2018-05" db="EMBL/GenBank/DDBJ databases">
        <authorList>
            <person name="Lanie J.A."/>
            <person name="Ng W.-L."/>
            <person name="Kazmierczak K.M."/>
            <person name="Andrzejewski T.M."/>
            <person name="Davidsen T.M."/>
            <person name="Wayne K.J."/>
            <person name="Tettelin H."/>
            <person name="Glass J.I."/>
            <person name="Rusch D."/>
            <person name="Podicherti R."/>
            <person name="Tsui H.-C.T."/>
            <person name="Winkler M.E."/>
        </authorList>
    </citation>
    <scope>NUCLEOTIDE SEQUENCE</scope>
</reference>
<organism evidence="1">
    <name type="scientific">marine metagenome</name>
    <dbReference type="NCBI Taxonomy" id="408172"/>
    <lineage>
        <taxon>unclassified sequences</taxon>
        <taxon>metagenomes</taxon>
        <taxon>ecological metagenomes</taxon>
    </lineage>
</organism>
<dbReference type="EMBL" id="UINC01013710">
    <property type="protein sequence ID" value="SVA59044.1"/>
    <property type="molecule type" value="Genomic_DNA"/>
</dbReference>
<gene>
    <name evidence="1" type="ORF">METZ01_LOCUS111898</name>
</gene>
<evidence type="ECO:0000313" key="1">
    <source>
        <dbReference type="EMBL" id="SVA59044.1"/>
    </source>
</evidence>
<proteinExistence type="predicted"/>
<sequence>MDGSCTKNVIFLMQETGLAMPSKKIHFIMILTMGWVGPWATYARQIHPSITLKNSLPWTLLFRISWIFMPD</sequence>